<sequence length="61" mass="6514">MIIEDEHAHKKESLKRGNTGQCHQSVHCLCGSGSHLSVLLPASSLSCFTGLAQLVAQVIEL</sequence>
<evidence type="ECO:0000313" key="2">
    <source>
        <dbReference type="EMBL" id="BAD10657.1"/>
    </source>
</evidence>
<dbReference type="EMBL" id="AP005254">
    <property type="protein sequence ID" value="BAD10241.1"/>
    <property type="molecule type" value="Genomic_DNA"/>
</dbReference>
<dbReference type="EMBL" id="AP005816">
    <property type="protein sequence ID" value="BAD10657.1"/>
    <property type="molecule type" value="Genomic_DNA"/>
</dbReference>
<accession>Q6YVR9</accession>
<organism evidence="2 3">
    <name type="scientific">Oryza sativa subsp. japonica</name>
    <name type="common">Rice</name>
    <dbReference type="NCBI Taxonomy" id="39947"/>
    <lineage>
        <taxon>Eukaryota</taxon>
        <taxon>Viridiplantae</taxon>
        <taxon>Streptophyta</taxon>
        <taxon>Embryophyta</taxon>
        <taxon>Tracheophyta</taxon>
        <taxon>Spermatophyta</taxon>
        <taxon>Magnoliopsida</taxon>
        <taxon>Liliopsida</taxon>
        <taxon>Poales</taxon>
        <taxon>Poaceae</taxon>
        <taxon>BOP clade</taxon>
        <taxon>Oryzoideae</taxon>
        <taxon>Oryzeae</taxon>
        <taxon>Oryzinae</taxon>
        <taxon>Oryza</taxon>
        <taxon>Oryza sativa</taxon>
    </lineage>
</organism>
<gene>
    <name evidence="2" type="ORF">B1168A08.7</name>
    <name evidence="1" type="ORF">OSJNBb0064I19.19</name>
</gene>
<reference evidence="3" key="4">
    <citation type="journal article" date="2008" name="Nucleic Acids Res.">
        <title>The rice annotation project database (RAP-DB): 2008 update.</title>
        <authorList>
            <consortium name="The rice annotation project (RAP)"/>
        </authorList>
    </citation>
    <scope>GENOME REANNOTATION</scope>
    <source>
        <strain evidence="3">cv. Nipponbare</strain>
    </source>
</reference>
<name>Q6YVR9_ORYSJ</name>
<proteinExistence type="predicted"/>
<evidence type="ECO:0000313" key="3">
    <source>
        <dbReference type="Proteomes" id="UP000000763"/>
    </source>
</evidence>
<evidence type="ECO:0000313" key="1">
    <source>
        <dbReference type="EMBL" id="BAD10241.1"/>
    </source>
</evidence>
<reference evidence="3" key="3">
    <citation type="journal article" date="2005" name="Nature">
        <title>The map-based sequence of the rice genome.</title>
        <authorList>
            <consortium name="International rice genome sequencing project (IRGSP)"/>
            <person name="Matsumoto T."/>
            <person name="Wu J."/>
            <person name="Kanamori H."/>
            <person name="Katayose Y."/>
            <person name="Fujisawa M."/>
            <person name="Namiki N."/>
            <person name="Mizuno H."/>
            <person name="Yamamoto K."/>
            <person name="Antonio B.A."/>
            <person name="Baba T."/>
            <person name="Sakata K."/>
            <person name="Nagamura Y."/>
            <person name="Aoki H."/>
            <person name="Arikawa K."/>
            <person name="Arita K."/>
            <person name="Bito T."/>
            <person name="Chiden Y."/>
            <person name="Fujitsuka N."/>
            <person name="Fukunaka R."/>
            <person name="Hamada M."/>
            <person name="Harada C."/>
            <person name="Hayashi A."/>
            <person name="Hijishita S."/>
            <person name="Honda M."/>
            <person name="Hosokawa S."/>
            <person name="Ichikawa Y."/>
            <person name="Idonuma A."/>
            <person name="Iijima M."/>
            <person name="Ikeda M."/>
            <person name="Ikeno M."/>
            <person name="Ito K."/>
            <person name="Ito S."/>
            <person name="Ito T."/>
            <person name="Ito Y."/>
            <person name="Ito Y."/>
            <person name="Iwabuchi A."/>
            <person name="Kamiya K."/>
            <person name="Karasawa W."/>
            <person name="Kurita K."/>
            <person name="Katagiri S."/>
            <person name="Kikuta A."/>
            <person name="Kobayashi H."/>
            <person name="Kobayashi N."/>
            <person name="Machita K."/>
            <person name="Maehara T."/>
            <person name="Masukawa M."/>
            <person name="Mizubayashi T."/>
            <person name="Mukai Y."/>
            <person name="Nagasaki H."/>
            <person name="Nagata Y."/>
            <person name="Naito S."/>
            <person name="Nakashima M."/>
            <person name="Nakama Y."/>
            <person name="Nakamichi Y."/>
            <person name="Nakamura M."/>
            <person name="Meguro A."/>
            <person name="Negishi M."/>
            <person name="Ohta I."/>
            <person name="Ohta T."/>
            <person name="Okamoto M."/>
            <person name="Ono N."/>
            <person name="Saji S."/>
            <person name="Sakaguchi M."/>
            <person name="Sakai K."/>
            <person name="Shibata M."/>
            <person name="Shimokawa T."/>
            <person name="Song J."/>
            <person name="Takazaki Y."/>
            <person name="Terasawa K."/>
            <person name="Tsugane M."/>
            <person name="Tsuji K."/>
            <person name="Ueda S."/>
            <person name="Waki K."/>
            <person name="Yamagata H."/>
            <person name="Yamamoto M."/>
            <person name="Yamamoto S."/>
            <person name="Yamane H."/>
            <person name="Yoshiki S."/>
            <person name="Yoshihara R."/>
            <person name="Yukawa K."/>
            <person name="Zhong H."/>
            <person name="Yano M."/>
            <person name="Yuan Q."/>
            <person name="Ouyang S."/>
            <person name="Liu J."/>
            <person name="Jones K.M."/>
            <person name="Gansberger K."/>
            <person name="Moffat K."/>
            <person name="Hill J."/>
            <person name="Bera J."/>
            <person name="Fadrosh D."/>
            <person name="Jin S."/>
            <person name="Johri S."/>
            <person name="Kim M."/>
            <person name="Overton L."/>
            <person name="Reardon M."/>
            <person name="Tsitrin T."/>
            <person name="Vuong H."/>
            <person name="Weaver B."/>
            <person name="Ciecko A."/>
            <person name="Tallon L."/>
            <person name="Jackson J."/>
            <person name="Pai G."/>
            <person name="Aken S.V."/>
            <person name="Utterback T."/>
            <person name="Reidmuller S."/>
            <person name="Feldblyum T."/>
            <person name="Hsiao J."/>
            <person name="Zismann V."/>
            <person name="Iobst S."/>
            <person name="de Vazeille A.R."/>
            <person name="Buell C.R."/>
            <person name="Ying K."/>
            <person name="Li Y."/>
            <person name="Lu T."/>
            <person name="Huang Y."/>
            <person name="Zhao Q."/>
            <person name="Feng Q."/>
            <person name="Zhang L."/>
            <person name="Zhu J."/>
            <person name="Weng Q."/>
            <person name="Mu J."/>
            <person name="Lu Y."/>
            <person name="Fan D."/>
            <person name="Liu Y."/>
            <person name="Guan J."/>
            <person name="Zhang Y."/>
            <person name="Yu S."/>
            <person name="Liu X."/>
            <person name="Zhang Y."/>
            <person name="Hong G."/>
            <person name="Han B."/>
            <person name="Choisne N."/>
            <person name="Demange N."/>
            <person name="Orjeda G."/>
            <person name="Samain S."/>
            <person name="Cattolico L."/>
            <person name="Pelletier E."/>
            <person name="Couloux A."/>
            <person name="Segurens B."/>
            <person name="Wincker P."/>
            <person name="D'Hont A."/>
            <person name="Scarpelli C."/>
            <person name="Weissenbach J."/>
            <person name="Salanoubat M."/>
            <person name="Quetier F."/>
            <person name="Yu Y."/>
            <person name="Kim H.R."/>
            <person name="Rambo T."/>
            <person name="Currie J."/>
            <person name="Collura K."/>
            <person name="Luo M."/>
            <person name="Yang T."/>
            <person name="Ammiraju J.S.S."/>
            <person name="Engler F."/>
            <person name="Soderlund C."/>
            <person name="Wing R.A."/>
            <person name="Palmer L.E."/>
            <person name="de la Bastide M."/>
            <person name="Spiegel L."/>
            <person name="Nascimento L."/>
            <person name="Zutavern T."/>
            <person name="O'Shaughnessy A."/>
            <person name="Dike S."/>
            <person name="Dedhia N."/>
            <person name="Preston R."/>
            <person name="Balija V."/>
            <person name="McCombie W.R."/>
            <person name="Chow T."/>
            <person name="Chen H."/>
            <person name="Chung M."/>
            <person name="Chen C."/>
            <person name="Shaw J."/>
            <person name="Wu H."/>
            <person name="Hsiao K."/>
            <person name="Chao Y."/>
            <person name="Chu M."/>
            <person name="Cheng C."/>
            <person name="Hour A."/>
            <person name="Lee P."/>
            <person name="Lin S."/>
            <person name="Lin Y."/>
            <person name="Liou J."/>
            <person name="Liu S."/>
            <person name="Hsing Y."/>
            <person name="Raghuvanshi S."/>
            <person name="Mohanty A."/>
            <person name="Bharti A.K."/>
            <person name="Gaur A."/>
            <person name="Gupta V."/>
            <person name="Kumar D."/>
            <person name="Ravi V."/>
            <person name="Vij S."/>
            <person name="Kapur A."/>
            <person name="Khurana P."/>
            <person name="Khurana P."/>
            <person name="Khurana J.P."/>
            <person name="Tyagi A.K."/>
            <person name="Gaikwad K."/>
            <person name="Singh A."/>
            <person name="Dalal V."/>
            <person name="Srivastava S."/>
            <person name="Dixit A."/>
            <person name="Pal A.K."/>
            <person name="Ghazi I.A."/>
            <person name="Yadav M."/>
            <person name="Pandit A."/>
            <person name="Bhargava A."/>
            <person name="Sureshbabu K."/>
            <person name="Batra K."/>
            <person name="Sharma T.R."/>
            <person name="Mohapatra T."/>
            <person name="Singh N.K."/>
            <person name="Messing J."/>
            <person name="Nelson A.B."/>
            <person name="Fuks G."/>
            <person name="Kavchok S."/>
            <person name="Keizer G."/>
            <person name="Linton E."/>
            <person name="Llaca V."/>
            <person name="Song R."/>
            <person name="Tanyolac B."/>
            <person name="Young S."/>
            <person name="Ho-Il K."/>
            <person name="Hahn J.H."/>
            <person name="Sangsakoo G."/>
            <person name="Vanavichit A."/>
            <person name="de Mattos Luiz.A.T."/>
            <person name="Zimmer P.D."/>
            <person name="Malone G."/>
            <person name="Dellagostin O."/>
            <person name="de Oliveira A.C."/>
            <person name="Bevan M."/>
            <person name="Bancroft I."/>
            <person name="Minx P."/>
            <person name="Cordum H."/>
            <person name="Wilson R."/>
            <person name="Cheng Z."/>
            <person name="Jin W."/>
            <person name="Jiang J."/>
            <person name="Leong S.A."/>
            <person name="Iwama H."/>
            <person name="Gojobori T."/>
            <person name="Itoh T."/>
            <person name="Niimura Y."/>
            <person name="Fujii Y."/>
            <person name="Habara T."/>
            <person name="Sakai H."/>
            <person name="Sato Y."/>
            <person name="Wilson G."/>
            <person name="Kumar K."/>
            <person name="McCouch S."/>
            <person name="Juretic N."/>
            <person name="Hoen D."/>
            <person name="Wright S."/>
            <person name="Bruskiewich R."/>
            <person name="Bureau T."/>
            <person name="Miyao A."/>
            <person name="Hirochika H."/>
            <person name="Nishikawa T."/>
            <person name="Kadowaki K."/>
            <person name="Sugiura M."/>
            <person name="Burr B."/>
            <person name="Sasaki T."/>
        </authorList>
    </citation>
    <scope>NUCLEOTIDE SEQUENCE [LARGE SCALE GENOMIC DNA]</scope>
    <source>
        <strain evidence="3">cv. Nipponbare</strain>
    </source>
</reference>
<reference evidence="1" key="1">
    <citation type="submission" date="2002-05" db="EMBL/GenBank/DDBJ databases">
        <title>Oryza sativa nipponbare(GA3) genomic DNA, chromosome 8, BAC clone:OSJNBb0064I19.</title>
        <authorList>
            <person name="Sasaki T."/>
            <person name="Matsumoto T."/>
            <person name="Katayose Y."/>
        </authorList>
    </citation>
    <scope>NUCLEOTIDE SEQUENCE</scope>
</reference>
<protein>
    <submittedName>
        <fullName evidence="2">Uncharacterized protein</fullName>
    </submittedName>
</protein>
<reference evidence="2" key="2">
    <citation type="submission" date="2002-10" db="EMBL/GenBank/DDBJ databases">
        <title>Oryza sativa nipponbare(GA3) genomic DNA, chromosome 8, BAC clone:B1168A08.</title>
        <authorList>
            <person name="Sasaki T."/>
            <person name="Matsumoto T."/>
            <person name="Katayose Y."/>
        </authorList>
    </citation>
    <scope>NUCLEOTIDE SEQUENCE</scope>
</reference>
<dbReference type="AlphaFoldDB" id="Q6YVR9"/>
<dbReference type="Proteomes" id="UP000000763">
    <property type="component" value="Chromosome 8"/>
</dbReference>